<dbReference type="RefSeq" id="WP_199025400.1">
    <property type="nucleotide sequence ID" value="NZ_JAELVR010000009.1"/>
</dbReference>
<evidence type="ECO:0000313" key="2">
    <source>
        <dbReference type="Proteomes" id="UP000619079"/>
    </source>
</evidence>
<sequence>MIVSNRFDTGRFAGGRFRKRRKPEQPTSFTVVLSGLTDNTVHGPTAQIGTTLSAETVGAPNATVASLNWQWHLADSPIPGATAQTYMPAAGDDLAALHVVATPSDGGPPVASDACTVRHAPPIAIGPIRDRRMTWNSDERRINGNIGRKFAGEELVLSATGYAGAYVDGTAFYIDPHTLTDGRIVTVSATNSGGTATVDFELIVVAE</sequence>
<dbReference type="Proteomes" id="UP000619079">
    <property type="component" value="Unassembled WGS sequence"/>
</dbReference>
<protein>
    <submittedName>
        <fullName evidence="1">Uncharacterized protein</fullName>
    </submittedName>
</protein>
<dbReference type="EMBL" id="JAELVR010000009">
    <property type="protein sequence ID" value="MBJ6372520.1"/>
    <property type="molecule type" value="Genomic_DNA"/>
</dbReference>
<organism evidence="1 2">
    <name type="scientific">Sedimentitalea arenosa</name>
    <dbReference type="NCBI Taxonomy" id="2798803"/>
    <lineage>
        <taxon>Bacteria</taxon>
        <taxon>Pseudomonadati</taxon>
        <taxon>Pseudomonadota</taxon>
        <taxon>Alphaproteobacteria</taxon>
        <taxon>Rhodobacterales</taxon>
        <taxon>Paracoccaceae</taxon>
        <taxon>Sedimentitalea</taxon>
    </lineage>
</organism>
<name>A0A8J7J2R3_9RHOB</name>
<dbReference type="Gene3D" id="2.60.40.2700">
    <property type="match status" value="1"/>
</dbReference>
<gene>
    <name evidence="1" type="ORF">JF290_13380</name>
</gene>
<comment type="caution">
    <text evidence="1">The sequence shown here is derived from an EMBL/GenBank/DDBJ whole genome shotgun (WGS) entry which is preliminary data.</text>
</comment>
<proteinExistence type="predicted"/>
<dbReference type="AlphaFoldDB" id="A0A8J7J2R3"/>
<accession>A0A8J7J2R3</accession>
<keyword evidence="2" id="KW-1185">Reference proteome</keyword>
<evidence type="ECO:0000313" key="1">
    <source>
        <dbReference type="EMBL" id="MBJ6372520.1"/>
    </source>
</evidence>
<reference evidence="1" key="1">
    <citation type="submission" date="2020-12" db="EMBL/GenBank/DDBJ databases">
        <title>Sedimentitalea sp. nov., isolated from sand in Incheon.</title>
        <authorList>
            <person name="Kim W."/>
        </authorList>
    </citation>
    <scope>NUCLEOTIDE SEQUENCE</scope>
    <source>
        <strain evidence="1">CAU 1593</strain>
    </source>
</reference>